<evidence type="ECO:0000313" key="3">
    <source>
        <dbReference type="Proteomes" id="UP000256253"/>
    </source>
</evidence>
<proteinExistence type="predicted"/>
<dbReference type="Proteomes" id="UP000256253">
    <property type="component" value="Unassembled WGS sequence"/>
</dbReference>
<organism evidence="2 3">
    <name type="scientific">Calidifontibacter indicus</name>
    <dbReference type="NCBI Taxonomy" id="419650"/>
    <lineage>
        <taxon>Bacteria</taxon>
        <taxon>Bacillati</taxon>
        <taxon>Actinomycetota</taxon>
        <taxon>Actinomycetes</taxon>
        <taxon>Micrococcales</taxon>
        <taxon>Dermacoccaceae</taxon>
        <taxon>Calidifontibacter</taxon>
    </lineage>
</organism>
<dbReference type="RefSeq" id="WP_115922240.1">
    <property type="nucleotide sequence ID" value="NZ_QTUA01000001.1"/>
</dbReference>
<dbReference type="SMART" id="SM00327">
    <property type="entry name" value="VWA"/>
    <property type="match status" value="1"/>
</dbReference>
<dbReference type="InterPro" id="IPR036465">
    <property type="entry name" value="vWFA_dom_sf"/>
</dbReference>
<dbReference type="Pfam" id="PF13531">
    <property type="entry name" value="SBP_bac_11"/>
    <property type="match status" value="1"/>
</dbReference>
<reference evidence="2 3" key="1">
    <citation type="submission" date="2018-08" db="EMBL/GenBank/DDBJ databases">
        <title>Sequencing the genomes of 1000 actinobacteria strains.</title>
        <authorList>
            <person name="Klenk H.-P."/>
        </authorList>
    </citation>
    <scope>NUCLEOTIDE SEQUENCE [LARGE SCALE GENOMIC DNA]</scope>
    <source>
        <strain evidence="2 3">DSM 22967</strain>
    </source>
</reference>
<dbReference type="Pfam" id="PF00092">
    <property type="entry name" value="VWA"/>
    <property type="match status" value="1"/>
</dbReference>
<evidence type="ECO:0000313" key="2">
    <source>
        <dbReference type="EMBL" id="REF30221.1"/>
    </source>
</evidence>
<feature type="domain" description="VWFA" evidence="1">
    <location>
        <begin position="345"/>
        <end position="546"/>
    </location>
</feature>
<dbReference type="InterPro" id="IPR002035">
    <property type="entry name" value="VWF_A"/>
</dbReference>
<protein>
    <submittedName>
        <fullName evidence="2">von Willebrand factor type A domain-containing protein</fullName>
    </submittedName>
</protein>
<dbReference type="Gene3D" id="3.40.50.410">
    <property type="entry name" value="von Willebrand factor, type A domain"/>
    <property type="match status" value="1"/>
</dbReference>
<name>A0A3D9UZH7_9MICO</name>
<accession>A0A3D9UZH7</accession>
<sequence length="550" mass="57500">MSDSSVTTTPSTPRNRRIAAGAGLLALLLGTSVGVKAMVGGSDDTASCPDPANVQVAVAPEIYPVVAQQVSVLEKNPALCADYTVTRSAGESVGKAIKLGSSDVPDVWIPDSSIWVDDVDSKLGKDWATNSGSIASSPIVVGVPKAQEGVTGFDKTATWADFLTADKLPVSVQALDSSSSALVAMGIANRSATDHGDRTDLLRSIVRLSRSTLQPDVLASFAVQDAEVARAYPLSEAQLMAFNKSNPTRQLHALVPQEGAPQLDYPFVRPVKGRSAPDAVIQALLTALRGADTKSALSTAGFRVPGGSAPAGSPLPTDLKTVEPLSATEKVSAVKSWADLAKDARMLVLIDVSGSMSAEVKPGQSRIQLLSGTAKLALDALPPTTQIGAWGFSTDLDGKGKDYLEMAPDIAPIGFTAKGKAHKKDLITKLDQLPGLVAKNGDTGLYDSIWAAYQSATKSYQPDYINSIVIMTDGKNDDPGGGLSLQQLLANLKGAYKADKPIKIVAISMGEDTDPAAMKRIATTTDGLSYVTKTPDEIATVFIDAFLHRS</sequence>
<dbReference type="OrthoDB" id="5621159at2"/>
<evidence type="ECO:0000259" key="1">
    <source>
        <dbReference type="PROSITE" id="PS50234"/>
    </source>
</evidence>
<dbReference type="PROSITE" id="PS50234">
    <property type="entry name" value="VWFA"/>
    <property type="match status" value="1"/>
</dbReference>
<dbReference type="EMBL" id="QTUA01000001">
    <property type="protein sequence ID" value="REF30221.1"/>
    <property type="molecule type" value="Genomic_DNA"/>
</dbReference>
<gene>
    <name evidence="2" type="ORF">DFJ65_1218</name>
</gene>
<comment type="caution">
    <text evidence="2">The sequence shown here is derived from an EMBL/GenBank/DDBJ whole genome shotgun (WGS) entry which is preliminary data.</text>
</comment>
<dbReference type="AlphaFoldDB" id="A0A3D9UZH7"/>
<dbReference type="SUPFAM" id="SSF53300">
    <property type="entry name" value="vWA-like"/>
    <property type="match status" value="1"/>
</dbReference>
<keyword evidence="3" id="KW-1185">Reference proteome</keyword>